<feature type="compositionally biased region" description="Basic and acidic residues" evidence="1">
    <location>
        <begin position="116"/>
        <end position="138"/>
    </location>
</feature>
<sequence>MSQHVKAALLATKGLGKNERAVAVAIAAHMNTAGDAWPSVATIAEYADCSERTVQRAIAKLINLGRLVWRHVAGIATRVYRLVVDAAQGVSPAGQGGAKSRPGEVTEPAGGGDTQGDTRRGEDHSKEKPRASARDWRRWIPKNKTTRPPYPEKRGAALPPPPGGDRCTKPGHVGQLVGQCTACRSEALAGGVR</sequence>
<dbReference type="RefSeq" id="WP_204032820.1">
    <property type="nucleotide sequence ID" value="NZ_BOPC01000009.1"/>
</dbReference>
<evidence type="ECO:0008006" key="4">
    <source>
        <dbReference type="Google" id="ProtNLM"/>
    </source>
</evidence>
<protein>
    <recommendedName>
        <fullName evidence="4">Helix-turn-helix domain-containing protein</fullName>
    </recommendedName>
</protein>
<proteinExistence type="predicted"/>
<feature type="region of interest" description="Disordered" evidence="1">
    <location>
        <begin position="90"/>
        <end position="169"/>
    </location>
</feature>
<dbReference type="Gene3D" id="1.10.10.10">
    <property type="entry name" value="Winged helix-like DNA-binding domain superfamily/Winged helix DNA-binding domain"/>
    <property type="match status" value="1"/>
</dbReference>
<organism evidence="2 3">
    <name type="scientific">Micromonospora qiuiae</name>
    <dbReference type="NCBI Taxonomy" id="502268"/>
    <lineage>
        <taxon>Bacteria</taxon>
        <taxon>Bacillati</taxon>
        <taxon>Actinomycetota</taxon>
        <taxon>Actinomycetes</taxon>
        <taxon>Micromonosporales</taxon>
        <taxon>Micromonosporaceae</taxon>
        <taxon>Micromonospora</taxon>
    </lineage>
</organism>
<dbReference type="Pfam" id="PF13730">
    <property type="entry name" value="HTH_36"/>
    <property type="match status" value="1"/>
</dbReference>
<comment type="caution">
    <text evidence="2">The sequence shown here is derived from an EMBL/GenBank/DDBJ whole genome shotgun (WGS) entry which is preliminary data.</text>
</comment>
<evidence type="ECO:0000256" key="1">
    <source>
        <dbReference type="SAM" id="MobiDB-lite"/>
    </source>
</evidence>
<accession>A0ABQ4J5S2</accession>
<dbReference type="InterPro" id="IPR036388">
    <property type="entry name" value="WH-like_DNA-bd_sf"/>
</dbReference>
<keyword evidence="3" id="KW-1185">Reference proteome</keyword>
<dbReference type="Proteomes" id="UP000653076">
    <property type="component" value="Unassembled WGS sequence"/>
</dbReference>
<dbReference type="InterPro" id="IPR036390">
    <property type="entry name" value="WH_DNA-bd_sf"/>
</dbReference>
<reference evidence="2 3" key="1">
    <citation type="submission" date="2021-01" db="EMBL/GenBank/DDBJ databases">
        <title>Whole genome shotgun sequence of Verrucosispora qiuiae NBRC 106684.</title>
        <authorList>
            <person name="Komaki H."/>
            <person name="Tamura T."/>
        </authorList>
    </citation>
    <scope>NUCLEOTIDE SEQUENCE [LARGE SCALE GENOMIC DNA]</scope>
    <source>
        <strain evidence="2 3">NBRC 106684</strain>
    </source>
</reference>
<gene>
    <name evidence="2" type="ORF">Vqi01_06570</name>
</gene>
<dbReference type="EMBL" id="BOPC01000009">
    <property type="protein sequence ID" value="GIJ25495.1"/>
    <property type="molecule type" value="Genomic_DNA"/>
</dbReference>
<evidence type="ECO:0000313" key="3">
    <source>
        <dbReference type="Proteomes" id="UP000653076"/>
    </source>
</evidence>
<name>A0ABQ4J5S2_9ACTN</name>
<evidence type="ECO:0000313" key="2">
    <source>
        <dbReference type="EMBL" id="GIJ25495.1"/>
    </source>
</evidence>
<dbReference type="SUPFAM" id="SSF46785">
    <property type="entry name" value="Winged helix' DNA-binding domain"/>
    <property type="match status" value="1"/>
</dbReference>